<evidence type="ECO:0000256" key="3">
    <source>
        <dbReference type="ARBA" id="ARBA00022692"/>
    </source>
</evidence>
<dbReference type="Proteomes" id="UP000009136">
    <property type="component" value="Chromosome 18"/>
</dbReference>
<feature type="region of interest" description="Disordered" evidence="7">
    <location>
        <begin position="388"/>
        <end position="423"/>
    </location>
</feature>
<feature type="compositionally biased region" description="Basic residues" evidence="7">
    <location>
        <begin position="95"/>
        <end position="107"/>
    </location>
</feature>
<dbReference type="PROSITE" id="PS51225">
    <property type="entry name" value="MARVEL"/>
    <property type="match status" value="1"/>
</dbReference>
<sequence>MCKTAPWASEVRLQAVVGRMRNAWVIERSPFSSTAQSRLRMLSLPGLLHALCLDSAHALQKYLLVHKLQRGTGGAGARLRGLLGLEQGFPCAARQRRAAQRPLKPRPRSCQLKNRRGNGAGLQCSQSAVEERKGGKKRKKKKAEVVPGTRQGGWAEGRSGLQPSPSVGLEPADSSAQPAEPSIPALASQSPSSRAAAMHIPESLQDLADSEAVQFLKRPKAITRIFAGVFSLIVFSSLLTDGYQNKTDNSELHCVLNSNSTACSFAVGAGLLAFLSSLAFLALDAHEVRLASTRFKTAFQLLDLILAVIWAGVWAVGFCFLANQWHRSPPRYFLLGSNSAKAAITFSFFSILVWIFQAYLAFQELRNDAPVPYKRSLDEGGVVLTSLSPPSAASPVNTPTTGPHGPSYASSSLSPYLSTPKAPRLAMMPDN</sequence>
<evidence type="ECO:0000256" key="1">
    <source>
        <dbReference type="ARBA" id="ARBA00004141"/>
    </source>
</evidence>
<gene>
    <name evidence="10" type="primary">SYNGR4</name>
</gene>
<evidence type="ECO:0000256" key="5">
    <source>
        <dbReference type="ARBA" id="ARBA00023136"/>
    </source>
</evidence>
<dbReference type="GO" id="GO:0016020">
    <property type="term" value="C:membrane"/>
    <property type="evidence" value="ECO:0007669"/>
    <property type="project" value="UniProtKB-SubCell"/>
</dbReference>
<feature type="transmembrane region" description="Helical" evidence="8">
    <location>
        <begin position="304"/>
        <end position="323"/>
    </location>
</feature>
<feature type="region of interest" description="Disordered" evidence="7">
    <location>
        <begin position="95"/>
        <end position="195"/>
    </location>
</feature>
<evidence type="ECO:0000313" key="10">
    <source>
        <dbReference type="Ensembl" id="ENSBTAP00000095110.1"/>
    </source>
</evidence>
<evidence type="ECO:0000259" key="9">
    <source>
        <dbReference type="PROSITE" id="PS51225"/>
    </source>
</evidence>
<evidence type="ECO:0000256" key="4">
    <source>
        <dbReference type="ARBA" id="ARBA00022989"/>
    </source>
</evidence>
<comment type="subcellular location">
    <subcellularLocation>
        <location evidence="1">Membrane</location>
        <topology evidence="1">Multi-pass membrane protein</topology>
    </subcellularLocation>
</comment>
<feature type="transmembrane region" description="Helical" evidence="8">
    <location>
        <begin position="221"/>
        <end position="239"/>
    </location>
</feature>
<reference evidence="10" key="1">
    <citation type="submission" date="2018-03" db="EMBL/GenBank/DDBJ databases">
        <title>ARS-UCD1.2.</title>
        <authorList>
            <person name="Rosen B.D."/>
            <person name="Bickhart D.M."/>
            <person name="Koren S."/>
            <person name="Schnabel R.D."/>
            <person name="Hall R."/>
            <person name="Zimin A."/>
            <person name="Dreischer C."/>
            <person name="Schultheiss S."/>
            <person name="Schroeder S.G."/>
            <person name="Elsik C.G."/>
            <person name="Couldrey C."/>
            <person name="Liu G.E."/>
            <person name="Van Tassell C.P."/>
            <person name="Phillippy A.M."/>
            <person name="Smith T.P.L."/>
            <person name="Medrano J.F."/>
        </authorList>
    </citation>
    <scope>NUCLEOTIDE SEQUENCE [LARGE SCALE GENOMIC DNA]</scope>
    <source>
        <strain evidence="10">Hereford</strain>
    </source>
</reference>
<dbReference type="AlphaFoldDB" id="A0AAA9T8T5"/>
<dbReference type="Ensembl" id="ENSBTAT00000133693.1">
    <property type="protein sequence ID" value="ENSBTAP00000095110.1"/>
    <property type="gene ID" value="ENSBTAG00000008546.6"/>
</dbReference>
<feature type="transmembrane region" description="Helical" evidence="8">
    <location>
        <begin position="259"/>
        <end position="283"/>
    </location>
</feature>
<accession>A0AAA9T8T5</accession>
<dbReference type="GeneTree" id="ENSGT00950000182935"/>
<evidence type="ECO:0000256" key="6">
    <source>
        <dbReference type="PROSITE-ProRule" id="PRU00581"/>
    </source>
</evidence>
<dbReference type="PANTHER" id="PTHR10838:SF22">
    <property type="entry name" value="SYNAPTOGYRIN-4"/>
    <property type="match status" value="1"/>
</dbReference>
<keyword evidence="5 6" id="KW-0472">Membrane</keyword>
<dbReference type="Pfam" id="PF01284">
    <property type="entry name" value="MARVEL"/>
    <property type="match status" value="1"/>
</dbReference>
<dbReference type="InterPro" id="IPR016579">
    <property type="entry name" value="Synaptogyrin"/>
</dbReference>
<protein>
    <submittedName>
        <fullName evidence="10">Synaptogyrin 4</fullName>
    </submittedName>
</protein>
<feature type="domain" description="MARVEL" evidence="9">
    <location>
        <begin position="215"/>
        <end position="366"/>
    </location>
</feature>
<dbReference type="PANTHER" id="PTHR10838">
    <property type="entry name" value="SYNAPTOGYRIN"/>
    <property type="match status" value="1"/>
</dbReference>
<evidence type="ECO:0000256" key="2">
    <source>
        <dbReference type="ARBA" id="ARBA00010252"/>
    </source>
</evidence>
<feature type="transmembrane region" description="Helical" evidence="8">
    <location>
        <begin position="343"/>
        <end position="362"/>
    </location>
</feature>
<keyword evidence="4 8" id="KW-1133">Transmembrane helix</keyword>
<feature type="compositionally biased region" description="Low complexity" evidence="7">
    <location>
        <begin position="406"/>
        <end position="418"/>
    </location>
</feature>
<dbReference type="InterPro" id="IPR008253">
    <property type="entry name" value="Marvel"/>
</dbReference>
<keyword evidence="11" id="KW-1185">Reference proteome</keyword>
<organism evidence="10 11">
    <name type="scientific">Bos taurus</name>
    <name type="common">Bovine</name>
    <dbReference type="NCBI Taxonomy" id="9913"/>
    <lineage>
        <taxon>Eukaryota</taxon>
        <taxon>Metazoa</taxon>
        <taxon>Chordata</taxon>
        <taxon>Craniata</taxon>
        <taxon>Vertebrata</taxon>
        <taxon>Euteleostomi</taxon>
        <taxon>Mammalia</taxon>
        <taxon>Eutheria</taxon>
        <taxon>Laurasiatheria</taxon>
        <taxon>Artiodactyla</taxon>
        <taxon>Ruminantia</taxon>
        <taxon>Pecora</taxon>
        <taxon>Bovidae</taxon>
        <taxon>Bovinae</taxon>
        <taxon>Bos</taxon>
    </lineage>
</organism>
<keyword evidence="3 6" id="KW-0812">Transmembrane</keyword>
<evidence type="ECO:0000256" key="7">
    <source>
        <dbReference type="SAM" id="MobiDB-lite"/>
    </source>
</evidence>
<evidence type="ECO:0000256" key="8">
    <source>
        <dbReference type="SAM" id="Phobius"/>
    </source>
</evidence>
<evidence type="ECO:0000313" key="11">
    <source>
        <dbReference type="Proteomes" id="UP000009136"/>
    </source>
</evidence>
<reference evidence="10" key="2">
    <citation type="submission" date="2025-08" db="UniProtKB">
        <authorList>
            <consortium name="Ensembl"/>
        </authorList>
    </citation>
    <scope>IDENTIFICATION</scope>
    <source>
        <strain evidence="10">Hereford</strain>
    </source>
</reference>
<proteinExistence type="inferred from homology"/>
<comment type="similarity">
    <text evidence="2">Belongs to the synaptogyrin family.</text>
</comment>
<reference evidence="10" key="3">
    <citation type="submission" date="2025-09" db="UniProtKB">
        <authorList>
            <consortium name="Ensembl"/>
        </authorList>
    </citation>
    <scope>IDENTIFICATION</scope>
    <source>
        <strain evidence="10">Hereford</strain>
    </source>
</reference>
<name>A0AAA9T8T5_BOVIN</name>